<comment type="similarity">
    <text evidence="2">Belongs to the polysaccharide synthase family.</text>
</comment>
<dbReference type="Gene3D" id="3.40.50.720">
    <property type="entry name" value="NAD(P)-binding Rossmann-like Domain"/>
    <property type="match status" value="1"/>
</dbReference>
<evidence type="ECO:0000256" key="8">
    <source>
        <dbReference type="ARBA" id="ARBA00033067"/>
    </source>
</evidence>
<dbReference type="InterPro" id="IPR051203">
    <property type="entry name" value="Polysaccharide_Synthase-Rel"/>
</dbReference>
<dbReference type="PANTHER" id="PTHR43318">
    <property type="entry name" value="UDP-N-ACETYLGLUCOSAMINE 4,6-DEHYDRATASE"/>
    <property type="match status" value="1"/>
</dbReference>
<protein>
    <recommendedName>
        <fullName evidence="4">UDP-glucose 4-epimerase</fullName>
        <ecNumber evidence="3">5.1.3.2</ecNumber>
    </recommendedName>
    <alternativeName>
        <fullName evidence="8">Galactowaldenase</fullName>
    </alternativeName>
    <alternativeName>
        <fullName evidence="7">UDP-galactose 4-epimerase</fullName>
    </alternativeName>
</protein>
<sequence>MFESKILLITGGTGSFGNAVLDRFLETDIAEIRIFSRDEKKQDDMRKRYKNPKLKFYLGDVRDYQSIANAMRGVDFVFHAAALKQVPSCEFYPLEAVKTNVLGTENVIEAAINYEVKRVVCLSTDKAVYPINAMGISKAMMEKIMVAKARNINGSGTVVCGTRYGNVMASRGSVIPLFVNQVINNEPVTITDPEMTRFMMSLEDAVDLVLHAFVHGNNGDIFVQKAPASTVGVLAQAITEIMSKPGYTIKVIGTRHGEKLYETLLTREEMLHAEDQGDYYRIPADNRDLNYDKYFAEGEKKISEIVDYNSHNTTRLDLEGTKQLLLKLKFMQEIVKGNLVQPEH</sequence>
<keyword evidence="6" id="KW-0413">Isomerase</keyword>
<comment type="catalytic activity">
    <reaction evidence="1">
        <text>UDP-alpha-D-glucose = UDP-alpha-D-galactose</text>
        <dbReference type="Rhea" id="RHEA:22168"/>
        <dbReference type="ChEBI" id="CHEBI:58885"/>
        <dbReference type="ChEBI" id="CHEBI:66914"/>
        <dbReference type="EC" id="5.1.3.2"/>
    </reaction>
</comment>
<dbReference type="Pfam" id="PF08485">
    <property type="entry name" value="Polysacc_syn_2C"/>
    <property type="match status" value="1"/>
</dbReference>
<dbReference type="InterPro" id="IPR003869">
    <property type="entry name" value="Polysac_CapD-like"/>
</dbReference>
<evidence type="ECO:0000313" key="12">
    <source>
        <dbReference type="Proteomes" id="UP000238365"/>
    </source>
</evidence>
<evidence type="ECO:0000256" key="1">
    <source>
        <dbReference type="ARBA" id="ARBA00000083"/>
    </source>
</evidence>
<reference evidence="11 12" key="1">
    <citation type="submission" date="2018-01" db="EMBL/GenBank/DDBJ databases">
        <title>Complete and assembled Genome of Pantoea gaviniae DSM22758T.</title>
        <authorList>
            <person name="Stevens M.J.A."/>
            <person name="Zurfluh K."/>
            <person name="Stephan R."/>
        </authorList>
    </citation>
    <scope>NUCLEOTIDE SEQUENCE [LARGE SCALE GENOMIC DNA]</scope>
    <source>
        <strain evidence="11 12">DSM 22758</strain>
    </source>
</reference>
<evidence type="ECO:0000256" key="6">
    <source>
        <dbReference type="ARBA" id="ARBA00023235"/>
    </source>
</evidence>
<feature type="domain" description="Polysaccharide biosynthesis protein CapD-like" evidence="9">
    <location>
        <begin position="7"/>
        <end position="282"/>
    </location>
</feature>
<evidence type="ECO:0000313" key="11">
    <source>
        <dbReference type="EMBL" id="AUX93982.1"/>
    </source>
</evidence>
<keyword evidence="5" id="KW-0448">Lipopolysaccharide biosynthesis</keyword>
<evidence type="ECO:0000256" key="5">
    <source>
        <dbReference type="ARBA" id="ARBA00022985"/>
    </source>
</evidence>
<accession>A0A2L0IHT8</accession>
<gene>
    <name evidence="11" type="ORF">C2E15_13440</name>
</gene>
<dbReference type="InterPro" id="IPR036291">
    <property type="entry name" value="NAD(P)-bd_dom_sf"/>
</dbReference>
<keyword evidence="12" id="KW-1185">Reference proteome</keyword>
<feature type="domain" description="UDP-glucose 4-epimerase CapD C-terminal" evidence="10">
    <location>
        <begin position="285"/>
        <end position="332"/>
    </location>
</feature>
<dbReference type="RefSeq" id="WP_104957818.1">
    <property type="nucleotide sequence ID" value="NZ_CP026377.1"/>
</dbReference>
<evidence type="ECO:0000259" key="9">
    <source>
        <dbReference type="Pfam" id="PF02719"/>
    </source>
</evidence>
<evidence type="ECO:0000256" key="7">
    <source>
        <dbReference type="ARBA" id="ARBA00031367"/>
    </source>
</evidence>
<organism evidence="11 12">
    <name type="scientific">Mixta gaviniae</name>
    <dbReference type="NCBI Taxonomy" id="665914"/>
    <lineage>
        <taxon>Bacteria</taxon>
        <taxon>Pseudomonadati</taxon>
        <taxon>Pseudomonadota</taxon>
        <taxon>Gammaproteobacteria</taxon>
        <taxon>Enterobacterales</taxon>
        <taxon>Erwiniaceae</taxon>
        <taxon>Mixta</taxon>
    </lineage>
</organism>
<evidence type="ECO:0000256" key="2">
    <source>
        <dbReference type="ARBA" id="ARBA00007430"/>
    </source>
</evidence>
<evidence type="ECO:0000256" key="3">
    <source>
        <dbReference type="ARBA" id="ARBA00013189"/>
    </source>
</evidence>
<evidence type="ECO:0000259" key="10">
    <source>
        <dbReference type="Pfam" id="PF08485"/>
    </source>
</evidence>
<dbReference type="EMBL" id="CP026377">
    <property type="protein sequence ID" value="AUX93982.1"/>
    <property type="molecule type" value="Genomic_DNA"/>
</dbReference>
<name>A0A2L0IHT8_9GAMM</name>
<dbReference type="GO" id="GO:0003978">
    <property type="term" value="F:UDP-glucose 4-epimerase activity"/>
    <property type="evidence" value="ECO:0007669"/>
    <property type="project" value="UniProtKB-EC"/>
</dbReference>
<dbReference type="Pfam" id="PF02719">
    <property type="entry name" value="Polysacc_synt_2"/>
    <property type="match status" value="1"/>
</dbReference>
<dbReference type="Proteomes" id="UP000238365">
    <property type="component" value="Chromosome"/>
</dbReference>
<dbReference type="KEGG" id="pgz:C2E15_13440"/>
<evidence type="ECO:0000256" key="4">
    <source>
        <dbReference type="ARBA" id="ARBA00018569"/>
    </source>
</evidence>
<dbReference type="EC" id="5.1.3.2" evidence="3"/>
<dbReference type="AlphaFoldDB" id="A0A2L0IHT8"/>
<dbReference type="InterPro" id="IPR013692">
    <property type="entry name" value="CapD_C"/>
</dbReference>
<dbReference type="CDD" id="cd05237">
    <property type="entry name" value="UDP_invert_4-6DH_SDR_e"/>
    <property type="match status" value="1"/>
</dbReference>
<dbReference type="PANTHER" id="PTHR43318:SF2">
    <property type="entry name" value="UDP-N-ACETYLGLUCOSAMINE 4,6-DEHYDRATASE (INVERTING)"/>
    <property type="match status" value="1"/>
</dbReference>
<proteinExistence type="inferred from homology"/>
<dbReference type="SUPFAM" id="SSF51735">
    <property type="entry name" value="NAD(P)-binding Rossmann-fold domains"/>
    <property type="match status" value="1"/>
</dbReference>
<dbReference type="GO" id="GO:0009103">
    <property type="term" value="P:lipopolysaccharide biosynthetic process"/>
    <property type="evidence" value="ECO:0007669"/>
    <property type="project" value="UniProtKB-KW"/>
</dbReference>